<evidence type="ECO:0000313" key="3">
    <source>
        <dbReference type="Proteomes" id="UP000813215"/>
    </source>
</evidence>
<protein>
    <submittedName>
        <fullName evidence="2">Uncharacterized protein</fullName>
    </submittedName>
</protein>
<reference evidence="2" key="1">
    <citation type="submission" date="2021-05" db="EMBL/GenBank/DDBJ databases">
        <authorList>
            <person name="Pietrasiak N."/>
            <person name="Ward R."/>
            <person name="Stajich J.E."/>
            <person name="Kurbessoian T."/>
        </authorList>
    </citation>
    <scope>NUCLEOTIDE SEQUENCE</scope>
    <source>
        <strain evidence="2">HA4357-MV3</strain>
    </source>
</reference>
<accession>A0A9E3LVP8</accession>
<proteinExistence type="predicted"/>
<dbReference type="Proteomes" id="UP000813215">
    <property type="component" value="Unassembled WGS sequence"/>
</dbReference>
<reference evidence="2" key="2">
    <citation type="journal article" date="2022" name="Microbiol. Resour. Announc.">
        <title>Metagenome Sequencing to Explore Phylogenomics of Terrestrial Cyanobacteria.</title>
        <authorList>
            <person name="Ward R.D."/>
            <person name="Stajich J.E."/>
            <person name="Johansen J.R."/>
            <person name="Huntemann M."/>
            <person name="Clum A."/>
            <person name="Foster B."/>
            <person name="Foster B."/>
            <person name="Roux S."/>
            <person name="Palaniappan K."/>
            <person name="Varghese N."/>
            <person name="Mukherjee S."/>
            <person name="Reddy T.B.K."/>
            <person name="Daum C."/>
            <person name="Copeland A."/>
            <person name="Chen I.A."/>
            <person name="Ivanova N.N."/>
            <person name="Kyrpides N.C."/>
            <person name="Shapiro N."/>
            <person name="Eloe-Fadrosh E.A."/>
            <person name="Pietrasiak N."/>
        </authorList>
    </citation>
    <scope>NUCLEOTIDE SEQUENCE</scope>
    <source>
        <strain evidence="2">HA4357-MV3</strain>
    </source>
</reference>
<feature type="region of interest" description="Disordered" evidence="1">
    <location>
        <begin position="51"/>
        <end position="84"/>
    </location>
</feature>
<evidence type="ECO:0000313" key="2">
    <source>
        <dbReference type="EMBL" id="MBW4434878.1"/>
    </source>
</evidence>
<organism evidence="2 3">
    <name type="scientific">Pelatocladus maniniholoensis HA4357-MV3</name>
    <dbReference type="NCBI Taxonomy" id="1117104"/>
    <lineage>
        <taxon>Bacteria</taxon>
        <taxon>Bacillati</taxon>
        <taxon>Cyanobacteriota</taxon>
        <taxon>Cyanophyceae</taxon>
        <taxon>Nostocales</taxon>
        <taxon>Nostocaceae</taxon>
        <taxon>Pelatocladus</taxon>
    </lineage>
</organism>
<gene>
    <name evidence="2" type="ORF">KME28_24980</name>
</gene>
<evidence type="ECO:0000256" key="1">
    <source>
        <dbReference type="SAM" id="MobiDB-lite"/>
    </source>
</evidence>
<feature type="compositionally biased region" description="Basic and acidic residues" evidence="1">
    <location>
        <begin position="63"/>
        <end position="73"/>
    </location>
</feature>
<name>A0A9E3LVP8_9NOST</name>
<dbReference type="EMBL" id="JAHHHW010000144">
    <property type="protein sequence ID" value="MBW4434878.1"/>
    <property type="molecule type" value="Genomic_DNA"/>
</dbReference>
<comment type="caution">
    <text evidence="2">The sequence shown here is derived from an EMBL/GenBank/DDBJ whole genome shotgun (WGS) entry which is preliminary data.</text>
</comment>
<sequence>MSNFQIDIDFSNVDFSSLETEDDFQAEAKKLLPNALIKLGEAVGEKTWEELQKGLKQPGNKLKSSEREKRKFMQETGRTYQRNASSTLKQELADYIVEQLSQHKRQSS</sequence>
<dbReference type="AlphaFoldDB" id="A0A9E3LVP8"/>